<name>A0A8T1ZL74_9BRAS</name>
<evidence type="ECO:0000256" key="1">
    <source>
        <dbReference type="SAM" id="Phobius"/>
    </source>
</evidence>
<dbReference type="Proteomes" id="UP000694240">
    <property type="component" value="Chromosome 10"/>
</dbReference>
<sequence>MGFDGSERICDRGRRRSPVTFIQPYPLLKSMSKPKKEDLTFPSGALPHKSKLSLIAPPRYSRSQPLHEGSTHQQMSISVVILGLPCPVMMAAVYGRASQTRVILGFLALDWAQLGPIDFIFRPITKSCNPTSPFVWSRSVFPKLLLSPLSLTSRFSDLTGRGLRPSPMSISLRWVCNCISLTLVNCKSPSTSSIHQSVRLIGMLYLDSRYVTRLKSNGIMIFSLRRADYQNFSNPFSPFPLNTESEQVLSNVFKVDIHEIKGLRNYGIMIPSLWSGGYLSFLNYFPPTSPDDRTSLTSLLADEQIQLALLVPARTSAMELYSTSLSLLTVTIVSSNAKSVDDSSINRVITCTNLLHSFGLQALMDPLSNYFCYLCVAFALTFVCCCYFVLSLSIFVTLSTFNLVSIG</sequence>
<keyword evidence="1" id="KW-1133">Transmembrane helix</keyword>
<keyword evidence="1" id="KW-0812">Transmembrane</keyword>
<protein>
    <recommendedName>
        <fullName evidence="4">Transmembrane protein</fullName>
    </recommendedName>
</protein>
<dbReference type="EMBL" id="JAEFBK010000010">
    <property type="protein sequence ID" value="KAG7559463.1"/>
    <property type="molecule type" value="Genomic_DNA"/>
</dbReference>
<feature type="transmembrane region" description="Helical" evidence="1">
    <location>
        <begin position="370"/>
        <end position="398"/>
    </location>
</feature>
<reference evidence="2 3" key="1">
    <citation type="submission" date="2020-12" db="EMBL/GenBank/DDBJ databases">
        <title>Concerted genomic and epigenomic changes stabilize Arabidopsis allopolyploids.</title>
        <authorList>
            <person name="Chen Z."/>
        </authorList>
    </citation>
    <scope>NUCLEOTIDE SEQUENCE [LARGE SCALE GENOMIC DNA]</scope>
    <source>
        <strain evidence="2">Allo738</strain>
        <tissue evidence="2">Leaf</tissue>
    </source>
</reference>
<evidence type="ECO:0000313" key="3">
    <source>
        <dbReference type="Proteomes" id="UP000694240"/>
    </source>
</evidence>
<keyword evidence="1" id="KW-0472">Membrane</keyword>
<evidence type="ECO:0008006" key="4">
    <source>
        <dbReference type="Google" id="ProtNLM"/>
    </source>
</evidence>
<gene>
    <name evidence="2" type="ORF">ISN45_Aa05g010580</name>
</gene>
<organism evidence="2 3">
    <name type="scientific">Arabidopsis thaliana x Arabidopsis arenosa</name>
    <dbReference type="NCBI Taxonomy" id="1240361"/>
    <lineage>
        <taxon>Eukaryota</taxon>
        <taxon>Viridiplantae</taxon>
        <taxon>Streptophyta</taxon>
        <taxon>Embryophyta</taxon>
        <taxon>Tracheophyta</taxon>
        <taxon>Spermatophyta</taxon>
        <taxon>Magnoliopsida</taxon>
        <taxon>eudicotyledons</taxon>
        <taxon>Gunneridae</taxon>
        <taxon>Pentapetalae</taxon>
        <taxon>rosids</taxon>
        <taxon>malvids</taxon>
        <taxon>Brassicales</taxon>
        <taxon>Brassicaceae</taxon>
        <taxon>Camelineae</taxon>
        <taxon>Arabidopsis</taxon>
    </lineage>
</organism>
<comment type="caution">
    <text evidence="2">The sequence shown here is derived from an EMBL/GenBank/DDBJ whole genome shotgun (WGS) entry which is preliminary data.</text>
</comment>
<proteinExistence type="predicted"/>
<keyword evidence="3" id="KW-1185">Reference proteome</keyword>
<accession>A0A8T1ZL74</accession>
<evidence type="ECO:0000313" key="2">
    <source>
        <dbReference type="EMBL" id="KAG7559463.1"/>
    </source>
</evidence>
<dbReference type="AlphaFoldDB" id="A0A8T1ZL74"/>